<keyword evidence="7" id="KW-1185">Reference proteome</keyword>
<comment type="caution">
    <text evidence="6">The sequence shown here is derived from an EMBL/GenBank/DDBJ whole genome shotgun (WGS) entry which is preliminary data.</text>
</comment>
<evidence type="ECO:0000313" key="6">
    <source>
        <dbReference type="EMBL" id="RLM27061.1"/>
    </source>
</evidence>
<dbReference type="InterPro" id="IPR050706">
    <property type="entry name" value="Cyclic-di-GMP_PDE-like"/>
</dbReference>
<organism evidence="6 7">
    <name type="scientific">Brenneria alni</name>
    <dbReference type="NCBI Taxonomy" id="71656"/>
    <lineage>
        <taxon>Bacteria</taxon>
        <taxon>Pseudomonadati</taxon>
        <taxon>Pseudomonadota</taxon>
        <taxon>Gammaproteobacteria</taxon>
        <taxon>Enterobacterales</taxon>
        <taxon>Pectobacteriaceae</taxon>
        <taxon>Brenneria</taxon>
    </lineage>
</organism>
<dbReference type="GO" id="GO:0071111">
    <property type="term" value="F:cyclic-guanylate-specific phosphodiesterase activity"/>
    <property type="evidence" value="ECO:0007669"/>
    <property type="project" value="InterPro"/>
</dbReference>
<dbReference type="Pfam" id="PF00563">
    <property type="entry name" value="EAL"/>
    <property type="match status" value="1"/>
</dbReference>
<evidence type="ECO:0000313" key="7">
    <source>
        <dbReference type="Proteomes" id="UP000285648"/>
    </source>
</evidence>
<dbReference type="PROSITE" id="PS50883">
    <property type="entry name" value="EAL"/>
    <property type="match status" value="1"/>
</dbReference>
<keyword evidence="3" id="KW-0805">Transcription regulation</keyword>
<name>A0A421DS27_9GAMM</name>
<dbReference type="SUPFAM" id="SSF141868">
    <property type="entry name" value="EAL domain-like"/>
    <property type="match status" value="1"/>
</dbReference>
<dbReference type="SMART" id="SM00052">
    <property type="entry name" value="EAL"/>
    <property type="match status" value="1"/>
</dbReference>
<reference evidence="6 7" key="1">
    <citation type="submission" date="2016-09" db="EMBL/GenBank/DDBJ databases">
        <authorList>
            <person name="Doonan J."/>
            <person name="Pachebat J.A."/>
            <person name="Golyshin P.N."/>
            <person name="Denman S."/>
            <person name="Mcdonald J.E."/>
        </authorList>
    </citation>
    <scope>NUCLEOTIDE SEQUENCE [LARGE SCALE GENOMIC DNA]</scope>
    <source>
        <strain evidence="6 7">NCPPB 3934</strain>
    </source>
</reference>
<evidence type="ECO:0000256" key="4">
    <source>
        <dbReference type="ARBA" id="ARBA00023163"/>
    </source>
</evidence>
<dbReference type="PANTHER" id="PTHR33121:SF69">
    <property type="entry name" value="ANTI-FLHC(2)FLHD(4) FACTOR YDIV-RELATED"/>
    <property type="match status" value="1"/>
</dbReference>
<gene>
    <name evidence="6" type="ORF">BIY29_03965</name>
</gene>
<accession>A0A421DS27</accession>
<dbReference type="EMBL" id="MJLZ01000005">
    <property type="protein sequence ID" value="RLM27061.1"/>
    <property type="molecule type" value="Genomic_DNA"/>
</dbReference>
<keyword evidence="4" id="KW-0804">Transcription</keyword>
<protein>
    <submittedName>
        <fullName evidence="6">Diguanylate phosphodiesterase</fullName>
    </submittedName>
</protein>
<dbReference type="RefSeq" id="WP_121573883.1">
    <property type="nucleotide sequence ID" value="NZ_MJLZ01000005.1"/>
</dbReference>
<evidence type="ECO:0000259" key="5">
    <source>
        <dbReference type="PROSITE" id="PS50883"/>
    </source>
</evidence>
<dbReference type="OrthoDB" id="8552213at2"/>
<proteinExistence type="inferred from homology"/>
<evidence type="ECO:0000256" key="1">
    <source>
        <dbReference type="ARBA" id="ARBA00010927"/>
    </source>
</evidence>
<dbReference type="AlphaFoldDB" id="A0A421DS27"/>
<evidence type="ECO:0000256" key="2">
    <source>
        <dbReference type="ARBA" id="ARBA00022491"/>
    </source>
</evidence>
<dbReference type="InterPro" id="IPR035919">
    <property type="entry name" value="EAL_sf"/>
</dbReference>
<dbReference type="InterPro" id="IPR001633">
    <property type="entry name" value="EAL_dom"/>
</dbReference>
<dbReference type="Proteomes" id="UP000285648">
    <property type="component" value="Unassembled WGS sequence"/>
</dbReference>
<keyword evidence="2" id="KW-0678">Repressor</keyword>
<sequence length="241" mass="27783">MLIRLEVDYINDYVFWPIYSLEGKLLAVEMVNRFNSLSGNLSMPADIFFNMLTLSQQHELIKENINFIKNKADWFTHNHILLVLKANDEIVNFLMKAETIRNDINRLSFVHLEINELFPHLSQGKENAYLLNLSQSFNLWLDNFGSGKANLKPLHDGLINTVKIDPNLMEHLLSQSANTLIMEPLLRIIKNYYPGVMIIAKGIDTADYLSKARHLSIDAVQGNLWPAVHFDEIKTQVNFFP</sequence>
<comment type="similarity">
    <text evidence="1">Belongs to the YdiV family.</text>
</comment>
<dbReference type="Gene3D" id="3.20.20.450">
    <property type="entry name" value="EAL domain"/>
    <property type="match status" value="1"/>
</dbReference>
<dbReference type="PANTHER" id="PTHR33121">
    <property type="entry name" value="CYCLIC DI-GMP PHOSPHODIESTERASE PDEF"/>
    <property type="match status" value="1"/>
</dbReference>
<evidence type="ECO:0000256" key="3">
    <source>
        <dbReference type="ARBA" id="ARBA00023015"/>
    </source>
</evidence>
<feature type="domain" description="EAL" evidence="5">
    <location>
        <begin position="1"/>
        <end position="241"/>
    </location>
</feature>